<dbReference type="Gene3D" id="3.90.550.10">
    <property type="entry name" value="Spore Coat Polysaccharide Biosynthesis Protein SpsA, Chain A"/>
    <property type="match status" value="1"/>
</dbReference>
<dbReference type="RefSeq" id="WP_310274110.1">
    <property type="nucleotide sequence ID" value="NZ_JAVDWR010000001.1"/>
</dbReference>
<gene>
    <name evidence="2" type="ORF">J2W69_000434</name>
</gene>
<dbReference type="InterPro" id="IPR001173">
    <property type="entry name" value="Glyco_trans_2-like"/>
</dbReference>
<dbReference type="CDD" id="cd00761">
    <property type="entry name" value="Glyco_tranf_GTA_type"/>
    <property type="match status" value="1"/>
</dbReference>
<organism evidence="2 3">
    <name type="scientific">Rheinheimera soli</name>
    <dbReference type="NCBI Taxonomy" id="443616"/>
    <lineage>
        <taxon>Bacteria</taxon>
        <taxon>Pseudomonadati</taxon>
        <taxon>Pseudomonadota</taxon>
        <taxon>Gammaproteobacteria</taxon>
        <taxon>Chromatiales</taxon>
        <taxon>Chromatiaceae</taxon>
        <taxon>Rheinheimera</taxon>
    </lineage>
</organism>
<name>A0ABU1VUX4_9GAMM</name>
<comment type="caution">
    <text evidence="2">The sequence shown here is derived from an EMBL/GenBank/DDBJ whole genome shotgun (WGS) entry which is preliminary data.</text>
</comment>
<keyword evidence="3" id="KW-1185">Reference proteome</keyword>
<evidence type="ECO:0000313" key="2">
    <source>
        <dbReference type="EMBL" id="MDR7119519.1"/>
    </source>
</evidence>
<dbReference type="Pfam" id="PF00535">
    <property type="entry name" value="Glycos_transf_2"/>
    <property type="match status" value="1"/>
</dbReference>
<dbReference type="InterPro" id="IPR050834">
    <property type="entry name" value="Glycosyltransf_2"/>
</dbReference>
<dbReference type="EMBL" id="JAVDWR010000001">
    <property type="protein sequence ID" value="MDR7119519.1"/>
    <property type="molecule type" value="Genomic_DNA"/>
</dbReference>
<protein>
    <submittedName>
        <fullName evidence="2">Glycosyltransferase involved in cell wall biosynthesis</fullName>
    </submittedName>
</protein>
<reference evidence="2 3" key="1">
    <citation type="submission" date="2023-07" db="EMBL/GenBank/DDBJ databases">
        <title>Sorghum-associated microbial communities from plants grown in Nebraska, USA.</title>
        <authorList>
            <person name="Schachtman D."/>
        </authorList>
    </citation>
    <scope>NUCLEOTIDE SEQUENCE [LARGE SCALE GENOMIC DNA]</scope>
    <source>
        <strain evidence="2 3">4138</strain>
    </source>
</reference>
<feature type="domain" description="Glycosyltransferase 2-like" evidence="1">
    <location>
        <begin position="11"/>
        <end position="129"/>
    </location>
</feature>
<accession>A0ABU1VUX4</accession>
<dbReference type="PANTHER" id="PTHR43685:SF2">
    <property type="entry name" value="GLYCOSYLTRANSFERASE 2-LIKE DOMAIN-CONTAINING PROTEIN"/>
    <property type="match status" value="1"/>
</dbReference>
<dbReference type="SUPFAM" id="SSF53448">
    <property type="entry name" value="Nucleotide-diphospho-sugar transferases"/>
    <property type="match status" value="1"/>
</dbReference>
<proteinExistence type="predicted"/>
<evidence type="ECO:0000313" key="3">
    <source>
        <dbReference type="Proteomes" id="UP001257909"/>
    </source>
</evidence>
<sequence>MQQQSDLPLISVYMPTFNRVDMVQRAIASVLVQDYPNLELLVVDDASTDDTWETLNRVYADEPRVRLFRQDKGQGACAARNLAIAQAKGEFVTGLDDDDEFLPNRLSSLYQAYDDQYAFVCSSYFWDYGTIRKQLYPDSAIVGLNELLDAHCLSNQVLVKRSRMLAQGGFDIGLAAFQDYDMWIRLVAAYGKALRLAEATYVVHVGHELGRITTSPKRLAAQSYFVEKHLPLMNERNRQNQQFYRLVMEQQQLSFGRLLFFCRYGLWSTKIRYYLKQKLQWAIKFRQQLLSKGIKGLFSKK</sequence>
<dbReference type="PANTHER" id="PTHR43685">
    <property type="entry name" value="GLYCOSYLTRANSFERASE"/>
    <property type="match status" value="1"/>
</dbReference>
<dbReference type="Proteomes" id="UP001257909">
    <property type="component" value="Unassembled WGS sequence"/>
</dbReference>
<evidence type="ECO:0000259" key="1">
    <source>
        <dbReference type="Pfam" id="PF00535"/>
    </source>
</evidence>
<dbReference type="InterPro" id="IPR029044">
    <property type="entry name" value="Nucleotide-diphossugar_trans"/>
</dbReference>